<feature type="transmembrane region" description="Helical" evidence="1">
    <location>
        <begin position="161"/>
        <end position="179"/>
    </location>
</feature>
<organism evidence="2 3">
    <name type="scientific">Postia placenta MAD-698-R-SB12</name>
    <dbReference type="NCBI Taxonomy" id="670580"/>
    <lineage>
        <taxon>Eukaryota</taxon>
        <taxon>Fungi</taxon>
        <taxon>Dikarya</taxon>
        <taxon>Basidiomycota</taxon>
        <taxon>Agaricomycotina</taxon>
        <taxon>Agaricomycetes</taxon>
        <taxon>Polyporales</taxon>
        <taxon>Adustoporiaceae</taxon>
        <taxon>Rhodonia</taxon>
    </lineage>
</organism>
<dbReference type="Proteomes" id="UP000194127">
    <property type="component" value="Unassembled WGS sequence"/>
</dbReference>
<name>A0A1X6N3Z4_9APHY</name>
<keyword evidence="3" id="KW-1185">Reference proteome</keyword>
<evidence type="ECO:0000256" key="1">
    <source>
        <dbReference type="SAM" id="Phobius"/>
    </source>
</evidence>
<dbReference type="EMBL" id="KZ110595">
    <property type="protein sequence ID" value="OSX63328.1"/>
    <property type="molecule type" value="Genomic_DNA"/>
</dbReference>
<dbReference type="GeneID" id="36322504"/>
<sequence>MRTADDHLTTTTHSATVVSISISLRLTKCVVVQQDTAQSVSSADNCSTQDVGYIPSTITVDSFGNGCKPASHNHCTAVKHKLTCKHVEKMTTHKQIPREPAGTHLAQTPSMAIVPLVMLAVVIDPEAIHPLPHQTIPLSGTGLILTSAGNRSTRRRARRSGGYVEACLASCLLGLFVHSRSRGP</sequence>
<gene>
    <name evidence="2" type="ORF">POSPLADRAFT_1039494</name>
</gene>
<dbReference type="AlphaFoldDB" id="A0A1X6N3Z4"/>
<evidence type="ECO:0000313" key="3">
    <source>
        <dbReference type="Proteomes" id="UP000194127"/>
    </source>
</evidence>
<keyword evidence="1" id="KW-0472">Membrane</keyword>
<dbReference type="RefSeq" id="XP_024340122.1">
    <property type="nucleotide sequence ID" value="XM_024477554.1"/>
</dbReference>
<reference evidence="2 3" key="1">
    <citation type="submission" date="2017-04" db="EMBL/GenBank/DDBJ databases">
        <title>Genome Sequence of the Model Brown-Rot Fungus Postia placenta SB12.</title>
        <authorList>
            <consortium name="DOE Joint Genome Institute"/>
            <person name="Gaskell J."/>
            <person name="Kersten P."/>
            <person name="Larrondo L.F."/>
            <person name="Canessa P."/>
            <person name="Martinez D."/>
            <person name="Hibbett D."/>
            <person name="Schmoll M."/>
            <person name="Kubicek C.P."/>
            <person name="Martinez A.T."/>
            <person name="Yadav J."/>
            <person name="Master E."/>
            <person name="Magnuson J.K."/>
            <person name="James T."/>
            <person name="Yaver D."/>
            <person name="Berka R."/>
            <person name="Labutti K."/>
            <person name="Lipzen A."/>
            <person name="Aerts A."/>
            <person name="Barry K."/>
            <person name="Henrissat B."/>
            <person name="Blanchette R."/>
            <person name="Grigoriev I."/>
            <person name="Cullen D."/>
        </authorList>
    </citation>
    <scope>NUCLEOTIDE SEQUENCE [LARGE SCALE GENOMIC DNA]</scope>
    <source>
        <strain evidence="2 3">MAD-698-R-SB12</strain>
    </source>
</reference>
<proteinExistence type="predicted"/>
<protein>
    <submittedName>
        <fullName evidence="2">Uncharacterized protein</fullName>
    </submittedName>
</protein>
<evidence type="ECO:0000313" key="2">
    <source>
        <dbReference type="EMBL" id="OSX63328.1"/>
    </source>
</evidence>
<accession>A0A1X6N3Z4</accession>
<keyword evidence="1" id="KW-1133">Transmembrane helix</keyword>
<keyword evidence="1" id="KW-0812">Transmembrane</keyword>